<dbReference type="AlphaFoldDB" id="A0AAN7G5Y6"/>
<keyword evidence="8" id="KW-1185">Reference proteome</keyword>
<dbReference type="Gene3D" id="1.20.5.170">
    <property type="match status" value="1"/>
</dbReference>
<evidence type="ECO:0000313" key="8">
    <source>
        <dbReference type="Proteomes" id="UP001324115"/>
    </source>
</evidence>
<dbReference type="CDD" id="cd14703">
    <property type="entry name" value="bZIP_plant_RF2"/>
    <property type="match status" value="1"/>
</dbReference>
<dbReference type="SUPFAM" id="SSF57959">
    <property type="entry name" value="Leucine zipper domain"/>
    <property type="match status" value="1"/>
</dbReference>
<accession>A0AAN7G5Y6</accession>
<organism evidence="7 8">
    <name type="scientific">Quercus rubra</name>
    <name type="common">Northern red oak</name>
    <name type="synonym">Quercus borealis</name>
    <dbReference type="NCBI Taxonomy" id="3512"/>
    <lineage>
        <taxon>Eukaryota</taxon>
        <taxon>Viridiplantae</taxon>
        <taxon>Streptophyta</taxon>
        <taxon>Embryophyta</taxon>
        <taxon>Tracheophyta</taxon>
        <taxon>Spermatophyta</taxon>
        <taxon>Magnoliopsida</taxon>
        <taxon>eudicotyledons</taxon>
        <taxon>Gunneridae</taxon>
        <taxon>Pentapetalae</taxon>
        <taxon>rosids</taxon>
        <taxon>fabids</taxon>
        <taxon>Fagales</taxon>
        <taxon>Fagaceae</taxon>
        <taxon>Quercus</taxon>
    </lineage>
</organism>
<reference evidence="7 8" key="1">
    <citation type="journal article" date="2023" name="G3 (Bethesda)">
        <title>A haplotype-resolved chromosome-scale genome for Quercus rubra L. provides insights into the genetics of adaptive traits for red oak species.</title>
        <authorList>
            <person name="Kapoor B."/>
            <person name="Jenkins J."/>
            <person name="Schmutz J."/>
            <person name="Zhebentyayeva T."/>
            <person name="Kuelheim C."/>
            <person name="Coggeshall M."/>
            <person name="Heim C."/>
            <person name="Lasky J.R."/>
            <person name="Leites L."/>
            <person name="Islam-Faridi N."/>
            <person name="Romero-Severson J."/>
            <person name="DeLeo V.L."/>
            <person name="Lucas S.M."/>
            <person name="Lazic D."/>
            <person name="Gailing O."/>
            <person name="Carlson J."/>
            <person name="Staton M."/>
        </authorList>
    </citation>
    <scope>NUCLEOTIDE SEQUENCE [LARGE SCALE GENOMIC DNA]</scope>
    <source>
        <strain evidence="7">Pseudo-F2</strain>
    </source>
</reference>
<dbReference type="PROSITE" id="PS00036">
    <property type="entry name" value="BZIP_BASIC"/>
    <property type="match status" value="1"/>
</dbReference>
<evidence type="ECO:0000256" key="4">
    <source>
        <dbReference type="SAM" id="Coils"/>
    </source>
</evidence>
<feature type="compositionally biased region" description="Polar residues" evidence="5">
    <location>
        <begin position="64"/>
        <end position="73"/>
    </location>
</feature>
<protein>
    <recommendedName>
        <fullName evidence="6">BZIP domain-containing protein</fullName>
    </recommendedName>
</protein>
<name>A0AAN7G5Y6_QUERU</name>
<evidence type="ECO:0000256" key="2">
    <source>
        <dbReference type="ARBA" id="ARBA00023163"/>
    </source>
</evidence>
<keyword evidence="3" id="KW-0539">Nucleus</keyword>
<gene>
    <name evidence="7" type="ORF">RGQ29_000343</name>
</gene>
<feature type="compositionally biased region" description="Basic and acidic residues" evidence="5">
    <location>
        <begin position="75"/>
        <end position="84"/>
    </location>
</feature>
<dbReference type="Pfam" id="PF00170">
    <property type="entry name" value="bZIP_1"/>
    <property type="match status" value="1"/>
</dbReference>
<feature type="coiled-coil region" evidence="4">
    <location>
        <begin position="210"/>
        <end position="237"/>
    </location>
</feature>
<dbReference type="EMBL" id="JAXUIC010000001">
    <property type="protein sequence ID" value="KAK4606015.1"/>
    <property type="molecule type" value="Genomic_DNA"/>
</dbReference>
<dbReference type="InterPro" id="IPR046347">
    <property type="entry name" value="bZIP_sf"/>
</dbReference>
<dbReference type="PANTHER" id="PTHR46391">
    <property type="entry name" value="BASIC LEUCINE ZIPPER 34"/>
    <property type="match status" value="1"/>
</dbReference>
<dbReference type="GO" id="GO:0003700">
    <property type="term" value="F:DNA-binding transcription factor activity"/>
    <property type="evidence" value="ECO:0007669"/>
    <property type="project" value="InterPro"/>
</dbReference>
<evidence type="ECO:0000256" key="1">
    <source>
        <dbReference type="ARBA" id="ARBA00023015"/>
    </source>
</evidence>
<dbReference type="GO" id="GO:0003677">
    <property type="term" value="F:DNA binding"/>
    <property type="evidence" value="ECO:0007669"/>
    <property type="project" value="TreeGrafter"/>
</dbReference>
<dbReference type="PANTHER" id="PTHR46391:SF13">
    <property type="entry name" value="ACTIVATOR OF SPOMIN LUC3"/>
    <property type="match status" value="1"/>
</dbReference>
<evidence type="ECO:0000256" key="3">
    <source>
        <dbReference type="ARBA" id="ARBA00023242"/>
    </source>
</evidence>
<keyword evidence="2" id="KW-0804">Transcription</keyword>
<dbReference type="InterPro" id="IPR044759">
    <property type="entry name" value="bZIP_RF2"/>
</dbReference>
<keyword evidence="1" id="KW-0805">Transcription regulation</keyword>
<dbReference type="GO" id="GO:0005634">
    <property type="term" value="C:nucleus"/>
    <property type="evidence" value="ECO:0007669"/>
    <property type="project" value="TreeGrafter"/>
</dbReference>
<dbReference type="PROSITE" id="PS50217">
    <property type="entry name" value="BZIP"/>
    <property type="match status" value="1"/>
</dbReference>
<dbReference type="InterPro" id="IPR004827">
    <property type="entry name" value="bZIP"/>
</dbReference>
<evidence type="ECO:0000256" key="5">
    <source>
        <dbReference type="SAM" id="MobiDB-lite"/>
    </source>
</evidence>
<feature type="region of interest" description="Disordered" evidence="5">
    <location>
        <begin position="64"/>
        <end position="104"/>
    </location>
</feature>
<sequence length="346" mass="38965">MEQKPISGVGLGVQPWPKRPSIMIPPLSNCPEGAESSFHMSKKPYLMNHGNSGIGGSVTKTYFQSSGAKSTSPMAKDDTTHDKQTQNPPPQSLGGVASGSSADENGSVQAEIVDGVQVRLGRNIDPNIDPKKLKRIVSNRVSAQKSRMKKIQYVTDLERRLKALESQIALLSPQVEIYKNQQRLLQLEQKSLNQKMNTVNNKKILRDVEIEENKEEVQKMRQLLLQLQQQQMNAQARMFNWETGMEQMEYPNFNQSSVGPMVSVNLNQALNGENAAEVHRLKQLNLTQHLEQQQHEQAWMPSWELALSQMNPSLNQSETQQKANVGVIDPMLNYSTFNSDPRNFFV</sequence>
<dbReference type="Proteomes" id="UP001324115">
    <property type="component" value="Unassembled WGS sequence"/>
</dbReference>
<comment type="caution">
    <text evidence="7">The sequence shown here is derived from an EMBL/GenBank/DDBJ whole genome shotgun (WGS) entry which is preliminary data.</text>
</comment>
<evidence type="ECO:0000313" key="7">
    <source>
        <dbReference type="EMBL" id="KAK4606015.1"/>
    </source>
</evidence>
<proteinExistence type="predicted"/>
<dbReference type="InterPro" id="IPR052483">
    <property type="entry name" value="bZIP_transcription_regulators"/>
</dbReference>
<dbReference type="SMART" id="SM00338">
    <property type="entry name" value="BRLZ"/>
    <property type="match status" value="1"/>
</dbReference>
<keyword evidence="4" id="KW-0175">Coiled coil</keyword>
<evidence type="ECO:0000259" key="6">
    <source>
        <dbReference type="PROSITE" id="PS50217"/>
    </source>
</evidence>
<dbReference type="GO" id="GO:0045893">
    <property type="term" value="P:positive regulation of DNA-templated transcription"/>
    <property type="evidence" value="ECO:0007669"/>
    <property type="project" value="TreeGrafter"/>
</dbReference>
<feature type="domain" description="BZIP" evidence="6">
    <location>
        <begin position="129"/>
        <end position="192"/>
    </location>
</feature>